<dbReference type="EMBL" id="GANP01012397">
    <property type="protein sequence ID" value="JAB72071.1"/>
    <property type="molecule type" value="mRNA"/>
</dbReference>
<sequence length="124" mass="13873">MRSTSIVFILFRLHCSFLSTTSLCNPTMKEIKCEVCRALVKESVDLIAKADPKKRIPVGSFRLRADGTQEQKAVLYAGSETHDARPLGTGVVPSLDNYDSGYSQGKWRADPCQPEPRTLRKTER</sequence>
<proteinExistence type="evidence at transcript level"/>
<feature type="signal peptide" evidence="3">
    <location>
        <begin position="1"/>
        <end position="24"/>
    </location>
</feature>
<dbReference type="Pfam" id="PF11938">
    <property type="entry name" value="DUF3456"/>
    <property type="match status" value="1"/>
</dbReference>
<name>V5ID81_IXORI</name>
<evidence type="ECO:0000313" key="5">
    <source>
        <dbReference type="EMBL" id="JAB72071.1"/>
    </source>
</evidence>
<dbReference type="PANTHER" id="PTHR13341:SF2">
    <property type="entry name" value="PROTEIN SEELE"/>
    <property type="match status" value="1"/>
</dbReference>
<feature type="chain" id="PRO_5004736926" evidence="3">
    <location>
        <begin position="25"/>
        <end position="124"/>
    </location>
</feature>
<keyword evidence="3" id="KW-0732">Signal</keyword>
<accession>V5ID81</accession>
<comment type="similarity">
    <text evidence="1">Belongs to the canopy family.</text>
</comment>
<evidence type="ECO:0000256" key="2">
    <source>
        <dbReference type="SAM" id="MobiDB-lite"/>
    </source>
</evidence>
<feature type="region of interest" description="Disordered" evidence="2">
    <location>
        <begin position="101"/>
        <end position="124"/>
    </location>
</feature>
<organism evidence="5">
    <name type="scientific">Ixodes ricinus</name>
    <name type="common">Common tick</name>
    <name type="synonym">Acarus ricinus</name>
    <dbReference type="NCBI Taxonomy" id="34613"/>
    <lineage>
        <taxon>Eukaryota</taxon>
        <taxon>Metazoa</taxon>
        <taxon>Ecdysozoa</taxon>
        <taxon>Arthropoda</taxon>
        <taxon>Chelicerata</taxon>
        <taxon>Arachnida</taxon>
        <taxon>Acari</taxon>
        <taxon>Parasitiformes</taxon>
        <taxon>Ixodida</taxon>
        <taxon>Ixodoidea</taxon>
        <taxon>Ixodidae</taxon>
        <taxon>Ixodinae</taxon>
        <taxon>Ixodes</taxon>
    </lineage>
</organism>
<reference evidence="5" key="1">
    <citation type="journal article" date="2015" name="Sci. Rep.">
        <title>Tissue- and time-dependent transcription in Ixodes ricinus salivary glands and midguts when blood feeding on the vertebrate host.</title>
        <authorList>
            <person name="Kotsyfakis M."/>
            <person name="Schwarz A."/>
            <person name="Erhart J."/>
            <person name="Ribeiro J.M."/>
        </authorList>
    </citation>
    <scope>NUCLEOTIDE SEQUENCE</scope>
    <source>
        <tissue evidence="5">Salivary gland and midgut</tissue>
    </source>
</reference>
<evidence type="ECO:0000259" key="4">
    <source>
        <dbReference type="Pfam" id="PF11938"/>
    </source>
</evidence>
<dbReference type="PANTHER" id="PTHR13341">
    <property type="entry name" value="MIR-INTERACTING SAPOSIN-LIKE PROTEIN"/>
    <property type="match status" value="1"/>
</dbReference>
<feature type="domain" description="DUF3456" evidence="4">
    <location>
        <begin position="32"/>
        <end position="82"/>
    </location>
</feature>
<evidence type="ECO:0000256" key="3">
    <source>
        <dbReference type="SAM" id="SignalP"/>
    </source>
</evidence>
<dbReference type="AlphaFoldDB" id="V5ID81"/>
<protein>
    <submittedName>
        <fullName evidence="5">Putative conserved secreted protein</fullName>
    </submittedName>
</protein>
<evidence type="ECO:0000256" key="1">
    <source>
        <dbReference type="ARBA" id="ARBA00007285"/>
    </source>
</evidence>
<dbReference type="GO" id="GO:0005783">
    <property type="term" value="C:endoplasmic reticulum"/>
    <property type="evidence" value="ECO:0007669"/>
    <property type="project" value="TreeGrafter"/>
</dbReference>
<dbReference type="InterPro" id="IPR021852">
    <property type="entry name" value="DUF3456"/>
</dbReference>
<dbReference type="InterPro" id="IPR042415">
    <property type="entry name" value="CNPY"/>
</dbReference>